<dbReference type="AlphaFoldDB" id="A0A0D2U331"/>
<accession>A0A0D2U331</accession>
<dbReference type="Proteomes" id="UP000008743">
    <property type="component" value="Unassembled WGS sequence"/>
</dbReference>
<name>A0A0D2U331_CAPO3</name>
<evidence type="ECO:0000313" key="3">
    <source>
        <dbReference type="Proteomes" id="UP000008743"/>
    </source>
</evidence>
<dbReference type="InParanoid" id="A0A0D2U331"/>
<keyword evidence="1" id="KW-1133">Transmembrane helix</keyword>
<keyword evidence="3" id="KW-1185">Reference proteome</keyword>
<sequence length="183" mass="19585">MRHRTRGGAGNIGRTARSTALGATLPFVAGILHVRRVHKHLAAKAVLIEQRKAVQGEVVADAAVPEAQVLHEMQHCLSASVAELVGQAHTADFSPHAVLDRAKSFLGGSIVIGNVLIRHAEQPQHHRNNNAGAILAVHAVDEGRQVSRKREHGHRTSNVAAAVIYKILVLLGNAALVDNRVED</sequence>
<gene>
    <name evidence="2" type="ORF">CAOG_009373</name>
</gene>
<reference evidence="3" key="1">
    <citation type="submission" date="2011-02" db="EMBL/GenBank/DDBJ databases">
        <title>The Genome Sequence of Capsaspora owczarzaki ATCC 30864.</title>
        <authorList>
            <person name="Russ C."/>
            <person name="Cuomo C."/>
            <person name="Burger G."/>
            <person name="Gray M.W."/>
            <person name="Holland P.W.H."/>
            <person name="King N."/>
            <person name="Lang F.B.F."/>
            <person name="Roger A.J."/>
            <person name="Ruiz-Trillo I."/>
            <person name="Young S.K."/>
            <person name="Zeng Q."/>
            <person name="Gargeya S."/>
            <person name="Alvarado L."/>
            <person name="Berlin A."/>
            <person name="Chapman S.B."/>
            <person name="Chen Z."/>
            <person name="Freedman E."/>
            <person name="Gellesch M."/>
            <person name="Goldberg J."/>
            <person name="Griggs A."/>
            <person name="Gujja S."/>
            <person name="Heilman E."/>
            <person name="Heiman D."/>
            <person name="Howarth C."/>
            <person name="Mehta T."/>
            <person name="Neiman D."/>
            <person name="Pearson M."/>
            <person name="Roberts A."/>
            <person name="Saif S."/>
            <person name="Shea T."/>
            <person name="Shenoy N."/>
            <person name="Sisk P."/>
            <person name="Stolte C."/>
            <person name="Sykes S."/>
            <person name="White J."/>
            <person name="Yandava C."/>
            <person name="Haas B."/>
            <person name="Nusbaum C."/>
            <person name="Birren B."/>
        </authorList>
    </citation>
    <scope>NUCLEOTIDE SEQUENCE</scope>
    <source>
        <strain evidence="3">ATCC 30864</strain>
    </source>
</reference>
<proteinExistence type="predicted"/>
<protein>
    <submittedName>
        <fullName evidence="2">Uncharacterized protein</fullName>
    </submittedName>
</protein>
<organism evidence="2 3">
    <name type="scientific">Capsaspora owczarzaki (strain ATCC 30864)</name>
    <dbReference type="NCBI Taxonomy" id="595528"/>
    <lineage>
        <taxon>Eukaryota</taxon>
        <taxon>Filasterea</taxon>
        <taxon>Capsaspora</taxon>
    </lineage>
</organism>
<feature type="transmembrane region" description="Helical" evidence="1">
    <location>
        <begin position="158"/>
        <end position="177"/>
    </location>
</feature>
<dbReference type="EMBL" id="KE346360">
    <property type="protein sequence ID" value="KJE89581.1"/>
    <property type="molecule type" value="Genomic_DNA"/>
</dbReference>
<keyword evidence="1" id="KW-0472">Membrane</keyword>
<evidence type="ECO:0000256" key="1">
    <source>
        <dbReference type="SAM" id="Phobius"/>
    </source>
</evidence>
<keyword evidence="1" id="KW-0812">Transmembrane</keyword>
<evidence type="ECO:0000313" key="2">
    <source>
        <dbReference type="EMBL" id="KJE89581.1"/>
    </source>
</evidence>